<protein>
    <submittedName>
        <fullName evidence="2">Antitermination protein N</fullName>
    </submittedName>
</protein>
<reference evidence="2 3" key="1">
    <citation type="submission" date="2017-08" db="EMBL/GenBank/DDBJ databases">
        <title>Draft Genome Sequence of Hafnia alvei CITHA-6 Isolated from Raw Bovine Milk.</title>
        <authorList>
            <person name="Culligan E.P."/>
            <person name="Mcsweeney A."/>
            <person name="O'Doherty C."/>
            <person name="Gleeson E."/>
            <person name="O'Riordan D."/>
            <person name="Sleator R.D."/>
        </authorList>
    </citation>
    <scope>NUCLEOTIDE SEQUENCE [LARGE SCALE GENOMIC DNA]</scope>
    <source>
        <strain evidence="2 3">CITHA-6</strain>
    </source>
</reference>
<keyword evidence="3" id="KW-1185">Reference proteome</keyword>
<dbReference type="OrthoDB" id="6505020at2"/>
<evidence type="ECO:0000313" key="3">
    <source>
        <dbReference type="Proteomes" id="UP000218796"/>
    </source>
</evidence>
<evidence type="ECO:0000256" key="1">
    <source>
        <dbReference type="SAM" id="MobiDB-lite"/>
    </source>
</evidence>
<dbReference type="AlphaFoldDB" id="A0A2A2M6R4"/>
<gene>
    <name evidence="2" type="ORF">CJD50_22280</name>
</gene>
<evidence type="ECO:0000313" key="2">
    <source>
        <dbReference type="EMBL" id="PAV94166.1"/>
    </source>
</evidence>
<sequence length="93" mass="10480">MSRRTEFKGSSAARRRARRAELQSQEAVSSEVMHRPTPSRVVLQCKRKSCMKSEVVTITSMVSKYEGSCCLPEVALYAAGHRNTRKEAVHIIK</sequence>
<dbReference type="RefSeq" id="WP_095661797.1">
    <property type="nucleotide sequence ID" value="NZ_CAUFSP010000050.1"/>
</dbReference>
<name>A0A2A2M6R4_9GAMM</name>
<feature type="region of interest" description="Disordered" evidence="1">
    <location>
        <begin position="1"/>
        <end position="35"/>
    </location>
</feature>
<dbReference type="EMBL" id="NQMS01000018">
    <property type="protein sequence ID" value="PAV94166.1"/>
    <property type="molecule type" value="Genomic_DNA"/>
</dbReference>
<accession>A0A2A2M6R4</accession>
<dbReference type="Pfam" id="PF25694">
    <property type="entry name" value="N_peptide"/>
    <property type="match status" value="1"/>
</dbReference>
<organism evidence="2 3">
    <name type="scientific">Hafnia paralvei</name>
    <dbReference type="NCBI Taxonomy" id="546367"/>
    <lineage>
        <taxon>Bacteria</taxon>
        <taxon>Pseudomonadati</taxon>
        <taxon>Pseudomonadota</taxon>
        <taxon>Gammaproteobacteria</taxon>
        <taxon>Enterobacterales</taxon>
        <taxon>Hafniaceae</taxon>
        <taxon>Hafnia</taxon>
    </lineage>
</organism>
<dbReference type="Proteomes" id="UP000218796">
    <property type="component" value="Unassembled WGS sequence"/>
</dbReference>
<proteinExistence type="predicted"/>
<comment type="caution">
    <text evidence="2">The sequence shown here is derived from an EMBL/GenBank/DDBJ whole genome shotgun (WGS) entry which is preliminary data.</text>
</comment>
<dbReference type="InterPro" id="IPR057902">
    <property type="entry name" value="N_peptide"/>
</dbReference>